<feature type="transmembrane region" description="Helical" evidence="1">
    <location>
        <begin position="238"/>
        <end position="255"/>
    </location>
</feature>
<dbReference type="RefSeq" id="WP_133411727.1">
    <property type="nucleotide sequence ID" value="NZ_SMZT01000013.1"/>
</dbReference>
<feature type="transmembrane region" description="Helical" evidence="1">
    <location>
        <begin position="366"/>
        <end position="384"/>
    </location>
</feature>
<feature type="transmembrane region" description="Helical" evidence="1">
    <location>
        <begin position="214"/>
        <end position="232"/>
    </location>
</feature>
<organism evidence="2 3">
    <name type="scientific">Kocuria rosea</name>
    <name type="common">Deinococcus erythromyxa</name>
    <name type="synonym">Micrococcus rubens</name>
    <dbReference type="NCBI Taxonomy" id="1275"/>
    <lineage>
        <taxon>Bacteria</taxon>
        <taxon>Bacillati</taxon>
        <taxon>Actinomycetota</taxon>
        <taxon>Actinomycetes</taxon>
        <taxon>Micrococcales</taxon>
        <taxon>Micrococcaceae</taxon>
        <taxon>Kocuria</taxon>
    </lineage>
</organism>
<dbReference type="AlphaFoldDB" id="A0A4R5XZQ2"/>
<accession>A0A4R5XZQ2</accession>
<gene>
    <name evidence="2" type="ORF">E2R59_17920</name>
</gene>
<evidence type="ECO:0000313" key="3">
    <source>
        <dbReference type="Proteomes" id="UP000295163"/>
    </source>
</evidence>
<comment type="caution">
    <text evidence="2">The sequence shown here is derived from an EMBL/GenBank/DDBJ whole genome shotgun (WGS) entry which is preliminary data.</text>
</comment>
<name>A0A4R5XZQ2_KOCRO</name>
<feature type="transmembrane region" description="Helical" evidence="1">
    <location>
        <begin position="121"/>
        <end position="138"/>
    </location>
</feature>
<evidence type="ECO:0000256" key="1">
    <source>
        <dbReference type="SAM" id="Phobius"/>
    </source>
</evidence>
<evidence type="ECO:0000313" key="2">
    <source>
        <dbReference type="EMBL" id="TDL37473.1"/>
    </source>
</evidence>
<feature type="transmembrane region" description="Helical" evidence="1">
    <location>
        <begin position="188"/>
        <end position="207"/>
    </location>
</feature>
<feature type="transmembrane region" description="Helical" evidence="1">
    <location>
        <begin position="150"/>
        <end position="168"/>
    </location>
</feature>
<keyword evidence="2" id="KW-0436">Ligase</keyword>
<keyword evidence="1" id="KW-0812">Transmembrane</keyword>
<sequence>MTATTLLLLSTLLIGFAWVLSKKALDEGGGAHLGLLDCIWFHVVVTWPTIVKGAVGSLIFESNADSLTSFSLILYGPAVLASVTVFFVRLQLRAAIFAPGMALLALLTWSLPQIVASNFGVSAFLPIVLSLCVIFRSARSTSVDFWCHQALLSVFIVCVSVTATALVARDNVIGPCRDDKCPLIGEVLWSPITGNGNFLGLAVAILLPWAIARLRPLALLPAMVGATAFVELSGSRSALGTAVAVVFVVGVTRILKRGSRSGAYALLAVGLSASIITAIFPFDRGFATYRGGLWGRARDLIESHPIAGSGPYLWVRLPDETRFFANYSPHNLWLDLILSGGIIAAAILVVGAILLLKDVPAWDRDVFILALGTLAIAGILEAPVQPSKLGIVPFAHLLPLFLAASCTTYANRSAKKRDGAQYPSIPSNRKY</sequence>
<feature type="transmembrane region" description="Helical" evidence="1">
    <location>
        <begin position="390"/>
        <end position="410"/>
    </location>
</feature>
<feature type="transmembrane region" description="Helical" evidence="1">
    <location>
        <begin position="95"/>
        <end position="115"/>
    </location>
</feature>
<dbReference type="GeneID" id="64349298"/>
<keyword evidence="1" id="KW-1133">Transmembrane helix</keyword>
<dbReference type="Proteomes" id="UP000295163">
    <property type="component" value="Unassembled WGS sequence"/>
</dbReference>
<feature type="transmembrane region" description="Helical" evidence="1">
    <location>
        <begin position="332"/>
        <end position="354"/>
    </location>
</feature>
<proteinExistence type="predicted"/>
<reference evidence="2 3" key="1">
    <citation type="submission" date="2019-03" db="EMBL/GenBank/DDBJ databases">
        <title>Genome Sequencing and Assembly of Various Microbes Isolated from Partially Reclaimed Soil and Acid Mine Drainage (AMD) Site.</title>
        <authorList>
            <person name="Steinbock B."/>
            <person name="Bechtold R."/>
            <person name="Sevigny J.L."/>
            <person name="Thomas D."/>
            <person name="Cuthill L.R."/>
            <person name="Aveiro Johannsen E.J."/>
            <person name="Thomas K."/>
            <person name="Ghosh A."/>
        </authorList>
    </citation>
    <scope>NUCLEOTIDE SEQUENCE [LARGE SCALE GENOMIC DNA]</scope>
    <source>
        <strain evidence="2 3">S-A3</strain>
    </source>
</reference>
<feature type="transmembrane region" description="Helical" evidence="1">
    <location>
        <begin position="262"/>
        <end position="282"/>
    </location>
</feature>
<dbReference type="GO" id="GO:0016874">
    <property type="term" value="F:ligase activity"/>
    <property type="evidence" value="ECO:0007669"/>
    <property type="project" value="UniProtKB-KW"/>
</dbReference>
<keyword evidence="1" id="KW-0472">Membrane</keyword>
<feature type="transmembrane region" description="Helical" evidence="1">
    <location>
        <begin position="67"/>
        <end position="88"/>
    </location>
</feature>
<dbReference type="EMBL" id="SMZT01000013">
    <property type="protein sequence ID" value="TDL37473.1"/>
    <property type="molecule type" value="Genomic_DNA"/>
</dbReference>
<protein>
    <submittedName>
        <fullName evidence="2">O-antigen ligase domain-containing protein</fullName>
    </submittedName>
</protein>